<dbReference type="STRING" id="266779.Meso_0927"/>
<sequence length="154" mass="17638">MTSMRSSRTLEQWTEEFVRRLKKQAEADRADDVPTYNKLHKKVVEALNAILGAGPRGRDVLENLLSHETPQVRMWAAGQVMKWDPDKAIPVLGHLIVDKLPDETAAMERVTIRMGASSYLEKHFGVKNHDRNELIEPLKAYGIDVPRRSEQPWL</sequence>
<dbReference type="KEGG" id="mes:Meso_0927"/>
<dbReference type="AlphaFoldDB" id="Q11JV1"/>
<dbReference type="EMBL" id="CP000390">
    <property type="protein sequence ID" value="ABG62324.1"/>
    <property type="molecule type" value="Genomic_DNA"/>
</dbReference>
<gene>
    <name evidence="1" type="ordered locus">Meso_0927</name>
</gene>
<name>Q11JV1_CHESB</name>
<dbReference type="OrthoDB" id="8113857at2"/>
<protein>
    <submittedName>
        <fullName evidence="1">Uncharacterized protein</fullName>
    </submittedName>
</protein>
<dbReference type="InterPro" id="IPR042236">
    <property type="entry name" value="PI3K_accessory_sf"/>
</dbReference>
<dbReference type="Gene3D" id="1.25.40.70">
    <property type="entry name" value="Phosphatidylinositol 3-kinase, accessory domain (PIK)"/>
    <property type="match status" value="1"/>
</dbReference>
<reference evidence="1" key="1">
    <citation type="submission" date="2006-06" db="EMBL/GenBank/DDBJ databases">
        <title>Complete sequence of chromosome of Chelativorans sp. BNC1.</title>
        <authorList>
            <consortium name="US DOE Joint Genome Institute"/>
            <person name="Copeland A."/>
            <person name="Lucas S."/>
            <person name="Lapidus A."/>
            <person name="Barry K."/>
            <person name="Detter J.C."/>
            <person name="Glavina del Rio T."/>
            <person name="Hammon N."/>
            <person name="Israni S."/>
            <person name="Dalin E."/>
            <person name="Tice H."/>
            <person name="Pitluck S."/>
            <person name="Chertkov O."/>
            <person name="Brettin T."/>
            <person name="Bruce D."/>
            <person name="Han C."/>
            <person name="Tapia R."/>
            <person name="Gilna P."/>
            <person name="Schmutz J."/>
            <person name="Larimer F."/>
            <person name="Land M."/>
            <person name="Hauser L."/>
            <person name="Kyrpides N."/>
            <person name="Mikhailova N."/>
            <person name="Richardson P."/>
        </authorList>
    </citation>
    <scope>NUCLEOTIDE SEQUENCE</scope>
    <source>
        <strain evidence="1">BNC1</strain>
    </source>
</reference>
<accession>Q11JV1</accession>
<proteinExistence type="predicted"/>
<dbReference type="HOGENOM" id="CLU_1701096_0_0_5"/>
<dbReference type="SUPFAM" id="SSF48371">
    <property type="entry name" value="ARM repeat"/>
    <property type="match status" value="1"/>
</dbReference>
<organism evidence="1">
    <name type="scientific">Chelativorans sp. (strain BNC1)</name>
    <dbReference type="NCBI Taxonomy" id="266779"/>
    <lineage>
        <taxon>Bacteria</taxon>
        <taxon>Pseudomonadati</taxon>
        <taxon>Pseudomonadota</taxon>
        <taxon>Alphaproteobacteria</taxon>
        <taxon>Hyphomicrobiales</taxon>
        <taxon>Phyllobacteriaceae</taxon>
        <taxon>Chelativorans</taxon>
    </lineage>
</organism>
<dbReference type="InterPro" id="IPR016024">
    <property type="entry name" value="ARM-type_fold"/>
</dbReference>
<evidence type="ECO:0000313" key="1">
    <source>
        <dbReference type="EMBL" id="ABG62324.1"/>
    </source>
</evidence>